<dbReference type="OrthoDB" id="1194658at2759"/>
<dbReference type="Pfam" id="PF10536">
    <property type="entry name" value="PMD"/>
    <property type="match status" value="1"/>
</dbReference>
<feature type="region of interest" description="Disordered" evidence="1">
    <location>
        <begin position="576"/>
        <end position="668"/>
    </location>
</feature>
<evidence type="ECO:0000313" key="4">
    <source>
        <dbReference type="Proteomes" id="UP000250321"/>
    </source>
</evidence>
<dbReference type="AlphaFoldDB" id="A0A314Z2P5"/>
<name>A0A314Z2P5_PRUYE</name>
<dbReference type="Proteomes" id="UP000250321">
    <property type="component" value="Unassembled WGS sequence"/>
</dbReference>
<evidence type="ECO:0000259" key="2">
    <source>
        <dbReference type="Pfam" id="PF10536"/>
    </source>
</evidence>
<dbReference type="STRING" id="2094558.A0A314Z2P5"/>
<feature type="compositionally biased region" description="Basic residues" evidence="1">
    <location>
        <begin position="610"/>
        <end position="622"/>
    </location>
</feature>
<dbReference type="PANTHER" id="PTHR46033:SF80">
    <property type="entry name" value="PROTEIN MAIN-LIKE 2-LIKE"/>
    <property type="match status" value="1"/>
</dbReference>
<dbReference type="PANTHER" id="PTHR46033">
    <property type="entry name" value="PROTEIN MAIN-LIKE 2"/>
    <property type="match status" value="1"/>
</dbReference>
<sequence>MSTWAAQPFMLGAYLACANKKFYLPLFFACRDSSLVMASADSSSIIRDHLYSTEDKLKRGRPPPLLRGVGEDAIIDGEPAPDVVPVIDPASISRCCIERGLFPAVPLFFQYPCGTSKGWSEWVGRELRDPSTRDILSRAGVLDAVFLSKAWDIHVEAKMLRHVVRRWSTETHTFVCSWGEFTPTLEDVANILHLPLCGSQDPFHITLTPEDKLKLEALRKGAPTSPSTSLRFSNWIQFFGDVNRNEPCRLAAFISLWLGRFLFCDFSQDCLHARVFPLALAIARGDMIPLGPMFLGHLYRLLDQVQFLEKGAAGTMAVETLVNSSFLQVFLWERFKGIEVSPHPYSKAKEFADSDGASYVPEKLPLICRWFRRMQRKGQNVLELLDNVESFISRPYCALSEGFRCMPLYADSDALVEVPATTARGRWLRREALLSAACFPLPTLGDDHLEASVYYAAHRVRRQLGFDQGVPSDSSHGDLSSLHRVFWTENNVPEDGNLFALALADKGRVGGLSKAYRSYWNRCFASFSRFHAAHCNRLLPTVIYHARLVSEEKAISLSEKRNLPFTSKSGGIVGDFSKLKQKLEKPSSRSAGRSTAHGKRKREESPSVEKKRHAAKGPKKFIPKVAASGPPSSKKNAPTARLLQQQPVASFSSKQADKMPEAAPSRKTLDETENKLVVEFFILVGQAPNPFDLFCHRRNTGTYSMGASKEGLAPWLEECQRFCEKKSLVYTSQTQVGERQVLEALTDSSLVKTCHGIH</sequence>
<dbReference type="InterPro" id="IPR044824">
    <property type="entry name" value="MAIN-like"/>
</dbReference>
<protein>
    <recommendedName>
        <fullName evidence="2">Aminotransferase-like plant mobile domain-containing protein</fullName>
    </recommendedName>
</protein>
<keyword evidence="4" id="KW-1185">Reference proteome</keyword>
<evidence type="ECO:0000313" key="3">
    <source>
        <dbReference type="EMBL" id="PQQ11774.1"/>
    </source>
</evidence>
<dbReference type="EMBL" id="PJQY01000384">
    <property type="protein sequence ID" value="PQQ11774.1"/>
    <property type="molecule type" value="Genomic_DNA"/>
</dbReference>
<reference evidence="3 4" key="1">
    <citation type="submission" date="2018-02" db="EMBL/GenBank/DDBJ databases">
        <title>Draft genome of wild Prunus yedoensis var. nudiflora.</title>
        <authorList>
            <person name="Baek S."/>
            <person name="Kim J.-H."/>
            <person name="Choi K."/>
            <person name="Kim G.-B."/>
            <person name="Cho A."/>
            <person name="Jang H."/>
            <person name="Shin C.-H."/>
            <person name="Yu H.-J."/>
            <person name="Mun J.-H."/>
        </authorList>
    </citation>
    <scope>NUCLEOTIDE SEQUENCE [LARGE SCALE GENOMIC DNA]</scope>
    <source>
        <strain evidence="4">cv. Jeju island</strain>
        <tissue evidence="3">Leaf</tissue>
    </source>
</reference>
<accession>A0A314Z2P5</accession>
<gene>
    <name evidence="3" type="ORF">Pyn_00645</name>
</gene>
<feature type="compositionally biased region" description="Basic and acidic residues" evidence="1">
    <location>
        <begin position="577"/>
        <end position="587"/>
    </location>
</feature>
<feature type="compositionally biased region" description="Polar residues" evidence="1">
    <location>
        <begin position="630"/>
        <end position="654"/>
    </location>
</feature>
<comment type="caution">
    <text evidence="3">The sequence shown here is derived from an EMBL/GenBank/DDBJ whole genome shotgun (WGS) entry which is preliminary data.</text>
</comment>
<dbReference type="InterPro" id="IPR019557">
    <property type="entry name" value="AminoTfrase-like_pln_mobile"/>
</dbReference>
<feature type="domain" description="Aminotransferase-like plant mobile" evidence="2">
    <location>
        <begin position="148"/>
        <end position="476"/>
    </location>
</feature>
<dbReference type="GO" id="GO:0010073">
    <property type="term" value="P:meristem maintenance"/>
    <property type="evidence" value="ECO:0007669"/>
    <property type="project" value="InterPro"/>
</dbReference>
<organism evidence="3 4">
    <name type="scientific">Prunus yedoensis var. nudiflora</name>
    <dbReference type="NCBI Taxonomy" id="2094558"/>
    <lineage>
        <taxon>Eukaryota</taxon>
        <taxon>Viridiplantae</taxon>
        <taxon>Streptophyta</taxon>
        <taxon>Embryophyta</taxon>
        <taxon>Tracheophyta</taxon>
        <taxon>Spermatophyta</taxon>
        <taxon>Magnoliopsida</taxon>
        <taxon>eudicotyledons</taxon>
        <taxon>Gunneridae</taxon>
        <taxon>Pentapetalae</taxon>
        <taxon>rosids</taxon>
        <taxon>fabids</taxon>
        <taxon>Rosales</taxon>
        <taxon>Rosaceae</taxon>
        <taxon>Amygdaloideae</taxon>
        <taxon>Amygdaleae</taxon>
        <taxon>Prunus</taxon>
    </lineage>
</organism>
<evidence type="ECO:0000256" key="1">
    <source>
        <dbReference type="SAM" id="MobiDB-lite"/>
    </source>
</evidence>
<proteinExistence type="predicted"/>